<proteinExistence type="predicted"/>
<dbReference type="GO" id="GO:0004016">
    <property type="term" value="F:adenylate cyclase activity"/>
    <property type="evidence" value="ECO:0007669"/>
    <property type="project" value="UniProtKB-ARBA"/>
</dbReference>
<dbReference type="Gene3D" id="6.10.340.10">
    <property type="match status" value="1"/>
</dbReference>
<keyword evidence="2" id="KW-0812">Transmembrane</keyword>
<evidence type="ECO:0000256" key="1">
    <source>
        <dbReference type="SAM" id="MobiDB-lite"/>
    </source>
</evidence>
<evidence type="ECO:0000313" key="5">
    <source>
        <dbReference type="Proteomes" id="UP000217154"/>
    </source>
</evidence>
<evidence type="ECO:0000259" key="3">
    <source>
        <dbReference type="PROSITE" id="PS50125"/>
    </source>
</evidence>
<feature type="region of interest" description="Disordered" evidence="1">
    <location>
        <begin position="1"/>
        <end position="42"/>
    </location>
</feature>
<keyword evidence="2" id="KW-1133">Transmembrane helix</keyword>
<dbReference type="SUPFAM" id="SSF55073">
    <property type="entry name" value="Nucleotide cyclase"/>
    <property type="match status" value="1"/>
</dbReference>
<dbReference type="InterPro" id="IPR029787">
    <property type="entry name" value="Nucleotide_cyclase"/>
</dbReference>
<dbReference type="InterPro" id="IPR050697">
    <property type="entry name" value="Adenylyl/Guanylyl_Cyclase_3/4"/>
</dbReference>
<dbReference type="SMART" id="SM00044">
    <property type="entry name" value="CYCc"/>
    <property type="match status" value="1"/>
</dbReference>
<dbReference type="InterPro" id="IPR001054">
    <property type="entry name" value="A/G_cyclase"/>
</dbReference>
<organism evidence="4 5">
    <name type="scientific">Variovorax boronicumulans</name>
    <dbReference type="NCBI Taxonomy" id="436515"/>
    <lineage>
        <taxon>Bacteria</taxon>
        <taxon>Pseudomonadati</taxon>
        <taxon>Pseudomonadota</taxon>
        <taxon>Betaproteobacteria</taxon>
        <taxon>Burkholderiales</taxon>
        <taxon>Comamonadaceae</taxon>
        <taxon>Variovorax</taxon>
    </lineage>
</organism>
<feature type="domain" description="Guanylate cyclase" evidence="3">
    <location>
        <begin position="473"/>
        <end position="605"/>
    </location>
</feature>
<sequence>MYKESSGPPDGTGRPSFAHVTTPVPPSPSPSTAESPPPRRPRRFRVDVGSIVSAVALAQSLLLVTLGYWGSQRLVTTIGTSAHKSNHDRTEDKVLAFLAKAESAVGAIGNSPSLTPAGENVDRTAELLWTLLQQSPELDSVYVANVEGKMLMALRYPVPAIRHIARGDGFTTETWQYKLPLGSEADVQQRFATQRVEAYRSNYNPTQRSWFVQARKTQGPVWTVPYVFAAAQELGVTYALPSQRRQAEGSPQAMVVAGDVSLGRLSEFVRLFSRNGNGNSALLSADHKVLARSDMPGVLHTLEAPTGALGALNAQMVADGIAGSGSDKAFAFSHEGRRYLVQASRIPATGWQLVSWVPEDVLLGGLRRAVAWSLLLALVFLGLALYMSLKLSKLVTAPVENLSRIAHRIGRLELDDLPREPSRVLEIQHLDQALDDSARSLKAFSKFVPVDVINQLVAQGHALAPNGSPRQVTVMFTDVEGFTSISESIAADVLVRQLTEYFNLAAAVFARHGGVIDKFIGDGIMVLWGAPADLEDAEYKACCAALELHAEMHQLNRQWAAQGLPEFRTHIGIHTGVVVAGVLGSNDRLSYTAFGDVVNVASRIEGANRQLGTRMLISEVTYAALNGRLATRRIEELVELRGRQTRMVLHELLT</sequence>
<protein>
    <submittedName>
        <fullName evidence="4">Adenylate/guanylate cyclase domain-containing protein</fullName>
    </submittedName>
</protein>
<dbReference type="PANTHER" id="PTHR43081">
    <property type="entry name" value="ADENYLATE CYCLASE, TERMINAL-DIFFERENTIATION SPECIFIC-RELATED"/>
    <property type="match status" value="1"/>
</dbReference>
<dbReference type="KEGG" id="vbo:CKY39_00625"/>
<dbReference type="GO" id="GO:0035556">
    <property type="term" value="P:intracellular signal transduction"/>
    <property type="evidence" value="ECO:0007669"/>
    <property type="project" value="InterPro"/>
</dbReference>
<dbReference type="AlphaFoldDB" id="A0A250DC02"/>
<dbReference type="CDD" id="cd18774">
    <property type="entry name" value="PDC2_HK_sensor"/>
    <property type="match status" value="1"/>
</dbReference>
<dbReference type="PROSITE" id="PS50125">
    <property type="entry name" value="GUANYLATE_CYCLASE_2"/>
    <property type="match status" value="1"/>
</dbReference>
<name>A0A250DC02_9BURK</name>
<dbReference type="Gene3D" id="3.30.450.20">
    <property type="entry name" value="PAS domain"/>
    <property type="match status" value="2"/>
</dbReference>
<evidence type="ECO:0000313" key="4">
    <source>
        <dbReference type="EMBL" id="ATA51895.1"/>
    </source>
</evidence>
<evidence type="ECO:0000256" key="2">
    <source>
        <dbReference type="SAM" id="Phobius"/>
    </source>
</evidence>
<dbReference type="PANTHER" id="PTHR43081:SF1">
    <property type="entry name" value="ADENYLATE CYCLASE, TERMINAL-DIFFERENTIATION SPECIFIC"/>
    <property type="match status" value="1"/>
</dbReference>
<gene>
    <name evidence="4" type="ORF">CKY39_00625</name>
</gene>
<feature type="transmembrane region" description="Helical" evidence="2">
    <location>
        <begin position="48"/>
        <end position="69"/>
    </location>
</feature>
<dbReference type="GO" id="GO:0009190">
    <property type="term" value="P:cyclic nucleotide biosynthetic process"/>
    <property type="evidence" value="ECO:0007669"/>
    <property type="project" value="InterPro"/>
</dbReference>
<reference evidence="4 5" key="1">
    <citation type="submission" date="2017-09" db="EMBL/GenBank/DDBJ databases">
        <title>The diverse metabolic capabilities of V. boronicumulans make it an excellent choice for continued studies on novel biodegradation.</title>
        <authorList>
            <person name="Sun S."/>
        </authorList>
    </citation>
    <scope>NUCLEOTIDE SEQUENCE [LARGE SCALE GENOMIC DNA]</scope>
    <source>
        <strain evidence="4 5">J1</strain>
    </source>
</reference>
<dbReference type="Pfam" id="PF00211">
    <property type="entry name" value="Guanylate_cyc"/>
    <property type="match status" value="1"/>
</dbReference>
<dbReference type="Gene3D" id="3.30.70.1230">
    <property type="entry name" value="Nucleotide cyclase"/>
    <property type="match status" value="1"/>
</dbReference>
<dbReference type="Proteomes" id="UP000217154">
    <property type="component" value="Chromosome"/>
</dbReference>
<dbReference type="RefSeq" id="WP_095743090.1">
    <property type="nucleotide sequence ID" value="NZ_CP023284.1"/>
</dbReference>
<accession>A0A250DC02</accession>
<keyword evidence="2" id="KW-0472">Membrane</keyword>
<dbReference type="CDD" id="cd07302">
    <property type="entry name" value="CHD"/>
    <property type="match status" value="1"/>
</dbReference>
<dbReference type="EMBL" id="CP023284">
    <property type="protein sequence ID" value="ATA51895.1"/>
    <property type="molecule type" value="Genomic_DNA"/>
</dbReference>